<comment type="similarity">
    <text evidence="3">Belongs to the TRAPP small subunits family. BET3 subfamily.</text>
</comment>
<dbReference type="SUPFAM" id="SSF111126">
    <property type="entry name" value="Ligand-binding domain in the NO signalling and Golgi transport"/>
    <property type="match status" value="1"/>
</dbReference>
<protein>
    <recommendedName>
        <fullName evidence="11">Trafficking protein particle complex subunit</fullName>
    </recommendedName>
</protein>
<dbReference type="GO" id="GO:0005783">
    <property type="term" value="C:endoplasmic reticulum"/>
    <property type="evidence" value="ECO:0007669"/>
    <property type="project" value="UniProtKB-SubCell"/>
</dbReference>
<dbReference type="InterPro" id="IPR007194">
    <property type="entry name" value="TRAPP_component"/>
</dbReference>
<dbReference type="InterPro" id="IPR024096">
    <property type="entry name" value="NO_sig/Golgi_transp_ligand-bd"/>
</dbReference>
<dbReference type="EMBL" id="JANCYW010000012">
    <property type="protein sequence ID" value="KAK4537457.1"/>
    <property type="molecule type" value="Genomic_DNA"/>
</dbReference>
<keyword evidence="6" id="KW-0931">ER-Golgi transport</keyword>
<evidence type="ECO:0000256" key="3">
    <source>
        <dbReference type="ARBA" id="ARBA00006218"/>
    </source>
</evidence>
<evidence type="ECO:0000256" key="7">
    <source>
        <dbReference type="ARBA" id="ARBA00023034"/>
    </source>
</evidence>
<dbReference type="AlphaFoldDB" id="A0AAV9IYU8"/>
<dbReference type="CDD" id="cd14943">
    <property type="entry name" value="TRAPPC5_Trs31"/>
    <property type="match status" value="1"/>
</dbReference>
<comment type="caution">
    <text evidence="9">The sequence shown here is derived from an EMBL/GenBank/DDBJ whole genome shotgun (WGS) entry which is preliminary data.</text>
</comment>
<evidence type="ECO:0000313" key="9">
    <source>
        <dbReference type="EMBL" id="KAK4537457.1"/>
    </source>
</evidence>
<dbReference type="FunFam" id="3.30.1380.20:FF:000002">
    <property type="entry name" value="Trafficking protein particle complex subunit"/>
    <property type="match status" value="1"/>
</dbReference>
<comment type="subcellular location">
    <subcellularLocation>
        <location evidence="1">Endoplasmic reticulum</location>
    </subcellularLocation>
    <subcellularLocation>
        <location evidence="2">Golgi apparatus</location>
    </subcellularLocation>
</comment>
<evidence type="ECO:0000256" key="5">
    <source>
        <dbReference type="ARBA" id="ARBA00022824"/>
    </source>
</evidence>
<gene>
    <name evidence="9" type="ORF">CDCA_CDCA12G3482</name>
</gene>
<feature type="compositionally biased region" description="Polar residues" evidence="8">
    <location>
        <begin position="1"/>
        <end position="11"/>
    </location>
</feature>
<sequence>MDSTLSATTEGTPLLLPPGRSSSADAAMVDAGRSSAAGTALLPPYKLAALQRRPPDLHLSAFALLFAECIAYAQNRVLSVAELEYKLQQLGVDVGRRLLALVCLRERQVRRETRLLPVLRFITSTVWRYLFRKVADSLERVKDKNNEYMIVENDPLFTKYISVPSDLGDLNCNAFLAGMVMGMLCSSGFACVVQAHHVPRTDGAAYPPRTVLSIQFDPAVVQREVQMS</sequence>
<dbReference type="PANTHER" id="PTHR20902:SF0">
    <property type="entry name" value="TRAFFICKING PROTEIN PARTICLE COMPLEX SUBUNIT 5"/>
    <property type="match status" value="1"/>
</dbReference>
<evidence type="ECO:0008006" key="11">
    <source>
        <dbReference type="Google" id="ProtNLM"/>
    </source>
</evidence>
<dbReference type="PANTHER" id="PTHR20902">
    <property type="entry name" value="41-2 PROTEIN ANTIGEN-RELATED"/>
    <property type="match status" value="1"/>
</dbReference>
<dbReference type="GO" id="GO:1990071">
    <property type="term" value="C:TRAPPII protein complex"/>
    <property type="evidence" value="ECO:0007669"/>
    <property type="project" value="TreeGrafter"/>
</dbReference>
<dbReference type="InterPro" id="IPR016696">
    <property type="entry name" value="TRAPP-I_su5"/>
</dbReference>
<dbReference type="Pfam" id="PF04051">
    <property type="entry name" value="TRAPP"/>
    <property type="match status" value="1"/>
</dbReference>
<dbReference type="Proteomes" id="UP001301350">
    <property type="component" value="Unassembled WGS sequence"/>
</dbReference>
<keyword evidence="7" id="KW-0333">Golgi apparatus</keyword>
<dbReference type="GO" id="GO:1990072">
    <property type="term" value="C:TRAPPIII protein complex"/>
    <property type="evidence" value="ECO:0007669"/>
    <property type="project" value="TreeGrafter"/>
</dbReference>
<dbReference type="GO" id="GO:1990070">
    <property type="term" value="C:TRAPPI protein complex"/>
    <property type="evidence" value="ECO:0007669"/>
    <property type="project" value="TreeGrafter"/>
</dbReference>
<dbReference type="GO" id="GO:0006888">
    <property type="term" value="P:endoplasmic reticulum to Golgi vesicle-mediated transport"/>
    <property type="evidence" value="ECO:0007669"/>
    <property type="project" value="TreeGrafter"/>
</dbReference>
<accession>A0AAV9IYU8</accession>
<name>A0AAV9IYU8_CYACA</name>
<keyword evidence="5" id="KW-0256">Endoplasmic reticulum</keyword>
<feature type="region of interest" description="Disordered" evidence="8">
    <location>
        <begin position="1"/>
        <end position="28"/>
    </location>
</feature>
<evidence type="ECO:0000256" key="2">
    <source>
        <dbReference type="ARBA" id="ARBA00004555"/>
    </source>
</evidence>
<evidence type="ECO:0000256" key="4">
    <source>
        <dbReference type="ARBA" id="ARBA00022448"/>
    </source>
</evidence>
<keyword evidence="10" id="KW-1185">Reference proteome</keyword>
<evidence type="ECO:0000256" key="8">
    <source>
        <dbReference type="SAM" id="MobiDB-lite"/>
    </source>
</evidence>
<proteinExistence type="inferred from homology"/>
<organism evidence="9 10">
    <name type="scientific">Cyanidium caldarium</name>
    <name type="common">Red alga</name>
    <dbReference type="NCBI Taxonomy" id="2771"/>
    <lineage>
        <taxon>Eukaryota</taxon>
        <taxon>Rhodophyta</taxon>
        <taxon>Bangiophyceae</taxon>
        <taxon>Cyanidiales</taxon>
        <taxon>Cyanidiaceae</taxon>
        <taxon>Cyanidium</taxon>
    </lineage>
</organism>
<dbReference type="Gene3D" id="3.30.1380.20">
    <property type="entry name" value="Trafficking protein particle complex subunit 3"/>
    <property type="match status" value="1"/>
</dbReference>
<evidence type="ECO:0000313" key="10">
    <source>
        <dbReference type="Proteomes" id="UP001301350"/>
    </source>
</evidence>
<keyword evidence="4" id="KW-0813">Transport</keyword>
<evidence type="ECO:0000256" key="6">
    <source>
        <dbReference type="ARBA" id="ARBA00022892"/>
    </source>
</evidence>
<evidence type="ECO:0000256" key="1">
    <source>
        <dbReference type="ARBA" id="ARBA00004240"/>
    </source>
</evidence>
<reference evidence="9 10" key="1">
    <citation type="submission" date="2022-07" db="EMBL/GenBank/DDBJ databases">
        <title>Genome-wide signatures of adaptation to extreme environments.</title>
        <authorList>
            <person name="Cho C.H."/>
            <person name="Yoon H.S."/>
        </authorList>
    </citation>
    <scope>NUCLEOTIDE SEQUENCE [LARGE SCALE GENOMIC DNA]</scope>
    <source>
        <strain evidence="9 10">DBV 063 E5</strain>
    </source>
</reference>